<keyword evidence="2" id="KW-1185">Reference proteome</keyword>
<dbReference type="Gene3D" id="3.80.10.10">
    <property type="entry name" value="Ribonuclease Inhibitor"/>
    <property type="match status" value="1"/>
</dbReference>
<reference evidence="1 2" key="1">
    <citation type="submission" date="2024-08" db="EMBL/GenBank/DDBJ databases">
        <authorList>
            <person name="Cucini C."/>
            <person name="Frati F."/>
        </authorList>
    </citation>
    <scope>NUCLEOTIDE SEQUENCE [LARGE SCALE GENOMIC DNA]</scope>
</reference>
<dbReference type="Proteomes" id="UP001642540">
    <property type="component" value="Unassembled WGS sequence"/>
</dbReference>
<dbReference type="EMBL" id="CAXLJM020000034">
    <property type="protein sequence ID" value="CAL8103314.1"/>
    <property type="molecule type" value="Genomic_DNA"/>
</dbReference>
<name>A0ABP1QHA9_9HEXA</name>
<evidence type="ECO:0000313" key="1">
    <source>
        <dbReference type="EMBL" id="CAL8103314.1"/>
    </source>
</evidence>
<accession>A0ABP1QHA9</accession>
<evidence type="ECO:0000313" key="2">
    <source>
        <dbReference type="Proteomes" id="UP001642540"/>
    </source>
</evidence>
<proteinExistence type="predicted"/>
<organism evidence="1 2">
    <name type="scientific">Orchesella dallaii</name>
    <dbReference type="NCBI Taxonomy" id="48710"/>
    <lineage>
        <taxon>Eukaryota</taxon>
        <taxon>Metazoa</taxon>
        <taxon>Ecdysozoa</taxon>
        <taxon>Arthropoda</taxon>
        <taxon>Hexapoda</taxon>
        <taxon>Collembola</taxon>
        <taxon>Entomobryomorpha</taxon>
        <taxon>Entomobryoidea</taxon>
        <taxon>Orchesellidae</taxon>
        <taxon>Orchesellinae</taxon>
        <taxon>Orchesella</taxon>
    </lineage>
</organism>
<evidence type="ECO:0008006" key="3">
    <source>
        <dbReference type="Google" id="ProtNLM"/>
    </source>
</evidence>
<sequence>MVVLQEDGEDYVGQLPIHPLLIDHVVKKILEYAVSSHDVNLLSCRRVCKVWNQIATALYKSQQQVEVGNYSTSVPRFRRLIKLKKTCPNYFNKKSTKICSPPWLFPFVKFRLCQEVFQPIYTSVITDFFQTFQDTLEALDIWLDLRSSLVEVPIHSKSKLSTFPNLKTLVYDDRRVILQSSEDNRGSLLKILVEHAPNIRNLSIRFQRDFRGSLECASETVLNRIRNIFTRVDLQKNLKFLKLDLHINDQLLNSLKCSSLRVETLELALRGSHFSFPAFQNFMESLQLNLNKLKICYIERDSNCLLVFPVMTALRELEIEGTDAFAKHSVSFGDLTYQENFPQLQALRICIWASVNLRWGQFFQSKQPIWTITELKLPGELCDSSMMACVAKMFPNLKKLQISLYSMTLDSLQTIFEGMTQLEDLTVTKFPSLWDRNETNIDHILTGISISDCGKLIEDNVVIEKISDDKLALLKTSPGLIDLKRLKRLCMPDLQYQASYSDITGYLAFCRMQSLKYLNVGRSYLGNSCLMQLTKKFPEMEEQRKMLPMYLKEPEDDDDGSYLDLPGDTCVYL</sequence>
<dbReference type="InterPro" id="IPR032675">
    <property type="entry name" value="LRR_dom_sf"/>
</dbReference>
<dbReference type="SUPFAM" id="SSF52047">
    <property type="entry name" value="RNI-like"/>
    <property type="match status" value="1"/>
</dbReference>
<comment type="caution">
    <text evidence="1">The sequence shown here is derived from an EMBL/GenBank/DDBJ whole genome shotgun (WGS) entry which is preliminary data.</text>
</comment>
<protein>
    <recommendedName>
        <fullName evidence="3">F-box domain-containing protein</fullName>
    </recommendedName>
</protein>
<gene>
    <name evidence="1" type="ORF">ODALV1_LOCUS11411</name>
</gene>